<dbReference type="SUPFAM" id="SSF57701">
    <property type="entry name" value="Zn2/Cys6 DNA-binding domain"/>
    <property type="match status" value="1"/>
</dbReference>
<gene>
    <name evidence="5" type="ORF">CDD81_7167</name>
</gene>
<dbReference type="STRING" id="1399860.A0A2C5Y670"/>
<protein>
    <recommendedName>
        <fullName evidence="4">Zn(2)-C6 fungal-type domain-containing protein</fullName>
    </recommendedName>
</protein>
<accession>A0A2C5Y670</accession>
<feature type="region of interest" description="Disordered" evidence="3">
    <location>
        <begin position="570"/>
        <end position="606"/>
    </location>
</feature>
<dbReference type="Proteomes" id="UP000226192">
    <property type="component" value="Unassembled WGS sequence"/>
</dbReference>
<dbReference type="OrthoDB" id="4921616at2759"/>
<dbReference type="InterPro" id="IPR001138">
    <property type="entry name" value="Zn2Cys6_DnaBD"/>
</dbReference>
<evidence type="ECO:0000256" key="2">
    <source>
        <dbReference type="ARBA" id="ARBA00023242"/>
    </source>
</evidence>
<dbReference type="PANTHER" id="PTHR47431:SF4">
    <property type="entry name" value="ZN(II)2CYS6 TRANSCRIPTION FACTOR (EUROFUNG)"/>
    <property type="match status" value="1"/>
</dbReference>
<feature type="compositionally biased region" description="Polar residues" evidence="3">
    <location>
        <begin position="570"/>
        <end position="597"/>
    </location>
</feature>
<evidence type="ECO:0000256" key="3">
    <source>
        <dbReference type="SAM" id="MobiDB-lite"/>
    </source>
</evidence>
<dbReference type="PROSITE" id="PS50048">
    <property type="entry name" value="ZN2_CY6_FUNGAL_2"/>
    <property type="match status" value="1"/>
</dbReference>
<dbReference type="InterPro" id="IPR036864">
    <property type="entry name" value="Zn2-C6_fun-type_DNA-bd_sf"/>
</dbReference>
<dbReference type="Pfam" id="PF00172">
    <property type="entry name" value="Zn_clus"/>
    <property type="match status" value="1"/>
</dbReference>
<dbReference type="GO" id="GO:0008270">
    <property type="term" value="F:zinc ion binding"/>
    <property type="evidence" value="ECO:0007669"/>
    <property type="project" value="InterPro"/>
</dbReference>
<dbReference type="SMART" id="SM00066">
    <property type="entry name" value="GAL4"/>
    <property type="match status" value="1"/>
</dbReference>
<feature type="domain" description="Zn(2)-C6 fungal-type" evidence="4">
    <location>
        <begin position="35"/>
        <end position="65"/>
    </location>
</feature>
<dbReference type="PANTHER" id="PTHR47431">
    <property type="entry name" value="ZN(II)2CYS6 TRANSCRIPTION FACTOR (EUROFUNG)-RELATED"/>
    <property type="match status" value="1"/>
</dbReference>
<feature type="compositionally biased region" description="Low complexity" evidence="3">
    <location>
        <begin position="125"/>
        <end position="137"/>
    </location>
</feature>
<evidence type="ECO:0000259" key="4">
    <source>
        <dbReference type="PROSITE" id="PS50048"/>
    </source>
</evidence>
<evidence type="ECO:0000256" key="1">
    <source>
        <dbReference type="ARBA" id="ARBA00022723"/>
    </source>
</evidence>
<evidence type="ECO:0000313" key="5">
    <source>
        <dbReference type="EMBL" id="PHH62371.1"/>
    </source>
</evidence>
<comment type="caution">
    <text evidence="5">The sequence shown here is derived from an EMBL/GenBank/DDBJ whole genome shotgun (WGS) entry which is preliminary data.</text>
</comment>
<organism evidence="5 6">
    <name type="scientific">Ophiocordyceps australis</name>
    <dbReference type="NCBI Taxonomy" id="1399860"/>
    <lineage>
        <taxon>Eukaryota</taxon>
        <taxon>Fungi</taxon>
        <taxon>Dikarya</taxon>
        <taxon>Ascomycota</taxon>
        <taxon>Pezizomycotina</taxon>
        <taxon>Sordariomycetes</taxon>
        <taxon>Hypocreomycetidae</taxon>
        <taxon>Hypocreales</taxon>
        <taxon>Ophiocordycipitaceae</taxon>
        <taxon>Ophiocordyceps</taxon>
    </lineage>
</organism>
<keyword evidence="1" id="KW-0479">Metal-binding</keyword>
<evidence type="ECO:0000313" key="6">
    <source>
        <dbReference type="Proteomes" id="UP000226192"/>
    </source>
</evidence>
<dbReference type="AlphaFoldDB" id="A0A2C5Y670"/>
<dbReference type="InterPro" id="IPR007219">
    <property type="entry name" value="XnlR_reg_dom"/>
</dbReference>
<dbReference type="Gene3D" id="4.10.240.10">
    <property type="entry name" value="Zn(2)-C6 fungal-type DNA-binding domain"/>
    <property type="match status" value="1"/>
</dbReference>
<feature type="compositionally biased region" description="Polar residues" evidence="3">
    <location>
        <begin position="7"/>
        <end position="23"/>
    </location>
</feature>
<proteinExistence type="predicted"/>
<dbReference type="Pfam" id="PF04082">
    <property type="entry name" value="Fungal_trans"/>
    <property type="match status" value="1"/>
</dbReference>
<dbReference type="PROSITE" id="PS00463">
    <property type="entry name" value="ZN2_CY6_FUNGAL_1"/>
    <property type="match status" value="1"/>
</dbReference>
<keyword evidence="2" id="KW-0539">Nucleus</keyword>
<feature type="region of interest" description="Disordered" evidence="3">
    <location>
        <begin position="1"/>
        <end position="26"/>
    </location>
</feature>
<dbReference type="EMBL" id="NJET01000073">
    <property type="protein sequence ID" value="PHH62371.1"/>
    <property type="molecule type" value="Genomic_DNA"/>
</dbReference>
<dbReference type="GO" id="GO:0006351">
    <property type="term" value="P:DNA-templated transcription"/>
    <property type="evidence" value="ECO:0007669"/>
    <property type="project" value="InterPro"/>
</dbReference>
<feature type="region of interest" description="Disordered" evidence="3">
    <location>
        <begin position="114"/>
        <end position="137"/>
    </location>
</feature>
<name>A0A2C5Y670_9HYPO</name>
<dbReference type="GO" id="GO:0003677">
    <property type="term" value="F:DNA binding"/>
    <property type="evidence" value="ECO:0007669"/>
    <property type="project" value="InterPro"/>
</dbReference>
<reference evidence="5 6" key="1">
    <citation type="submission" date="2017-06" db="EMBL/GenBank/DDBJ databases">
        <title>Ant-infecting Ophiocordyceps genomes reveal a high diversity of potential behavioral manipulation genes and a possible major role for enterotoxins.</title>
        <authorList>
            <person name="De Bekker C."/>
            <person name="Evans H.C."/>
            <person name="Brachmann A."/>
            <person name="Hughes D.P."/>
        </authorList>
    </citation>
    <scope>NUCLEOTIDE SEQUENCE [LARGE SCALE GENOMIC DNA]</scope>
    <source>
        <strain evidence="5 6">Map64</strain>
    </source>
</reference>
<dbReference type="CDD" id="cd00067">
    <property type="entry name" value="GAL4"/>
    <property type="match status" value="1"/>
</dbReference>
<dbReference type="GO" id="GO:0000981">
    <property type="term" value="F:DNA-binding transcription factor activity, RNA polymerase II-specific"/>
    <property type="evidence" value="ECO:0007669"/>
    <property type="project" value="InterPro"/>
</dbReference>
<sequence length="649" mass="70765">MDPTAAADSTTSPRPRDSGNSTIPPMAPCSRAPLACLACRSRHLKCDGSKPRCSRCSESARQCQYAKSRRGGLDRAYLAHRRRRLAATVEGHVTPPQDTAGAHLEHVSEAATRCTVTPGPAGNNSTTTSSISDSPSSSPGAFNLLGGVQESIDKDPLIEVYYRTFHKFHPMVVPLRALARLCRDPLRQASLKPLLAVMRLIGTLYTAKHWPAQANQAIETCLAQAPLRDPFVVQCQLLYSVALFWYNDRIGAAKHKAAAHQTALDLGMHEREFAAHNAHGDAVLAESWRRTWWCNYIFEAYYLGTLGTLEFAVLQTEASVHLPCSEDEYESGEIPDPRTLDDYENREFQHDDDDDALPFSSFAHLIGAVKCAASAVALVPKLLSGEASAQILQAADATLDGWLLLLPDAPNAIVSSKGEIDELMHQAFLLVNVCAIGLHRPLSDLKFNQVEGVSSCAREPPREILTPDLVKVHTLRVLRAVQIQIRILALPFRPFHHTPFTTCMVSEGTLALLSACKWQLQGQELRVARDQIRMTIGCLKALGAVWPRTANNVKEIQTISQHVLGLRGVNSSQGNKTPESNKVPSLAGGNSSRTSISSKEEQSSGVGGWDLMASLGEIDLCGFVSIGEQTVNAGDLDAGLSWWINEPPW</sequence>
<dbReference type="CDD" id="cd12148">
    <property type="entry name" value="fungal_TF_MHR"/>
    <property type="match status" value="1"/>
</dbReference>
<keyword evidence="6" id="KW-1185">Reference proteome</keyword>